<sequence length="98" mass="11266">MYLFNASFYIEENDILAWNSWVRGEFLPRVEEASGGLKGEQYEVISSRAGSMRIFSIQWRCVEEELDILDKAVAEQLGNYQAQGADPSTWFCSIMKML</sequence>
<evidence type="ECO:0008006" key="3">
    <source>
        <dbReference type="Google" id="ProtNLM"/>
    </source>
</evidence>
<reference evidence="1" key="1">
    <citation type="submission" date="2022-05" db="EMBL/GenBank/DDBJ databases">
        <authorList>
            <person name="Sun X."/>
        </authorList>
    </citation>
    <scope>NUCLEOTIDE SEQUENCE</scope>
    <source>
        <strain evidence="1">Ai-910</strain>
    </source>
</reference>
<evidence type="ECO:0000313" key="2">
    <source>
        <dbReference type="Proteomes" id="UP001056426"/>
    </source>
</evidence>
<reference evidence="1" key="2">
    <citation type="submission" date="2022-06" db="EMBL/GenBank/DDBJ databases">
        <title>Xiashengella guii gen. nov. sp. nov., a bacterium isolated form anaerobic digestion tank.</title>
        <authorList>
            <person name="Huang H."/>
        </authorList>
    </citation>
    <scope>NUCLEOTIDE SEQUENCE</scope>
    <source>
        <strain evidence="1">Ai-910</strain>
    </source>
</reference>
<dbReference type="EMBL" id="CP098400">
    <property type="protein sequence ID" value="URW80017.1"/>
    <property type="molecule type" value="Genomic_DNA"/>
</dbReference>
<gene>
    <name evidence="1" type="ORF">M9189_01410</name>
</gene>
<protein>
    <recommendedName>
        <fullName evidence="3">DUF4286 family protein</fullName>
    </recommendedName>
</protein>
<keyword evidence="2" id="KW-1185">Reference proteome</keyword>
<dbReference type="Proteomes" id="UP001056426">
    <property type="component" value="Chromosome"/>
</dbReference>
<accession>A0A9J6ZQX0</accession>
<dbReference type="AlphaFoldDB" id="A0A9J6ZQX0"/>
<name>A0A9J6ZQX0_9BACT</name>
<dbReference type="KEGG" id="alkq:M9189_01410"/>
<proteinExistence type="predicted"/>
<evidence type="ECO:0000313" key="1">
    <source>
        <dbReference type="EMBL" id="URW80017.1"/>
    </source>
</evidence>
<organism evidence="1 2">
    <name type="scientific">Xiashengella succiniciproducens</name>
    <dbReference type="NCBI Taxonomy" id="2949635"/>
    <lineage>
        <taxon>Bacteria</taxon>
        <taxon>Pseudomonadati</taxon>
        <taxon>Bacteroidota</taxon>
        <taxon>Bacteroidia</taxon>
        <taxon>Marinilabiliales</taxon>
        <taxon>Marinilabiliaceae</taxon>
        <taxon>Xiashengella</taxon>
    </lineage>
</organism>
<dbReference type="RefSeq" id="WP_250724129.1">
    <property type="nucleotide sequence ID" value="NZ_CP098400.1"/>
</dbReference>